<gene>
    <name evidence="5" type="ORF">JXQ802_LOCUS11190</name>
    <name evidence="4" type="ORF">PYM288_LOCUS7835</name>
</gene>
<dbReference type="EMBL" id="CAJNOH010000099">
    <property type="protein sequence ID" value="CAF0866819.1"/>
    <property type="molecule type" value="Genomic_DNA"/>
</dbReference>
<keyword evidence="1" id="KW-0863">Zinc-finger</keyword>
<dbReference type="Proteomes" id="UP000663870">
    <property type="component" value="Unassembled WGS sequence"/>
</dbReference>
<keyword evidence="7" id="KW-1185">Reference proteome</keyword>
<evidence type="ECO:0000313" key="4">
    <source>
        <dbReference type="EMBL" id="CAF0866819.1"/>
    </source>
</evidence>
<evidence type="ECO:0000313" key="5">
    <source>
        <dbReference type="EMBL" id="CAF0941565.1"/>
    </source>
</evidence>
<dbReference type="InterPro" id="IPR036875">
    <property type="entry name" value="Znf_CCHC_sf"/>
</dbReference>
<feature type="domain" description="GIY-YIG" evidence="3">
    <location>
        <begin position="1"/>
        <end position="72"/>
    </location>
</feature>
<organism evidence="4 6">
    <name type="scientific">Rotaria sordida</name>
    <dbReference type="NCBI Taxonomy" id="392033"/>
    <lineage>
        <taxon>Eukaryota</taxon>
        <taxon>Metazoa</taxon>
        <taxon>Spiralia</taxon>
        <taxon>Gnathifera</taxon>
        <taxon>Rotifera</taxon>
        <taxon>Eurotatoria</taxon>
        <taxon>Bdelloidea</taxon>
        <taxon>Philodinida</taxon>
        <taxon>Philodinidae</taxon>
        <taxon>Rotaria</taxon>
    </lineage>
</organism>
<dbReference type="Gene3D" id="3.40.1440.10">
    <property type="entry name" value="GIY-YIG endonuclease"/>
    <property type="match status" value="1"/>
</dbReference>
<dbReference type="PANTHER" id="PTHR34477:SF1">
    <property type="entry name" value="UPF0213 PROTEIN YHBQ"/>
    <property type="match status" value="1"/>
</dbReference>
<dbReference type="InterPro" id="IPR000305">
    <property type="entry name" value="GIY-YIG_endonuc"/>
</dbReference>
<dbReference type="InterPro" id="IPR035901">
    <property type="entry name" value="GIY-YIG_endonuc_sf"/>
</dbReference>
<evidence type="ECO:0000313" key="6">
    <source>
        <dbReference type="Proteomes" id="UP000663854"/>
    </source>
</evidence>
<dbReference type="InterPro" id="IPR001878">
    <property type="entry name" value="Znf_CCHC"/>
</dbReference>
<evidence type="ECO:0000259" key="2">
    <source>
        <dbReference type="PROSITE" id="PS50158"/>
    </source>
</evidence>
<reference evidence="4" key="1">
    <citation type="submission" date="2021-02" db="EMBL/GenBank/DDBJ databases">
        <authorList>
            <person name="Nowell W R."/>
        </authorList>
    </citation>
    <scope>NUCLEOTIDE SEQUENCE</scope>
</reference>
<name>A0A813XDZ3_9BILA</name>
<dbReference type="Proteomes" id="UP000663854">
    <property type="component" value="Unassembled WGS sequence"/>
</dbReference>
<dbReference type="GO" id="GO:0008270">
    <property type="term" value="F:zinc ion binding"/>
    <property type="evidence" value="ECO:0007669"/>
    <property type="project" value="UniProtKB-KW"/>
</dbReference>
<dbReference type="GO" id="GO:0003676">
    <property type="term" value="F:nucleic acid binding"/>
    <property type="evidence" value="ECO:0007669"/>
    <property type="project" value="InterPro"/>
</dbReference>
<dbReference type="PROSITE" id="PS50158">
    <property type="entry name" value="ZF_CCHC"/>
    <property type="match status" value="2"/>
</dbReference>
<protein>
    <submittedName>
        <fullName evidence="4">Uncharacterized protein</fullName>
    </submittedName>
</protein>
<dbReference type="Pfam" id="PF00098">
    <property type="entry name" value="zf-CCHC"/>
    <property type="match status" value="2"/>
</dbReference>
<proteinExistence type="predicted"/>
<dbReference type="SUPFAM" id="SSF82771">
    <property type="entry name" value="GIY-YIG endonuclease"/>
    <property type="match status" value="1"/>
</dbReference>
<dbReference type="Gene3D" id="4.10.60.10">
    <property type="entry name" value="Zinc finger, CCHC-type"/>
    <property type="match status" value="2"/>
</dbReference>
<evidence type="ECO:0000259" key="3">
    <source>
        <dbReference type="PROSITE" id="PS50164"/>
    </source>
</evidence>
<comment type="caution">
    <text evidence="4">The sequence shown here is derived from an EMBL/GenBank/DDBJ whole genome shotgun (WGS) entry which is preliminary data.</text>
</comment>
<dbReference type="InterPro" id="IPR050190">
    <property type="entry name" value="UPF0213_domain"/>
</dbReference>
<dbReference type="SMART" id="SM00343">
    <property type="entry name" value="ZnF_C2HC"/>
    <property type="match status" value="4"/>
</dbReference>
<dbReference type="SUPFAM" id="SSF57756">
    <property type="entry name" value="Retrovirus zinc finger-like domains"/>
    <property type="match status" value="2"/>
</dbReference>
<evidence type="ECO:0000313" key="7">
    <source>
        <dbReference type="Proteomes" id="UP000663870"/>
    </source>
</evidence>
<dbReference type="PANTHER" id="PTHR34477">
    <property type="entry name" value="UPF0213 PROTEIN YHBQ"/>
    <property type="match status" value="1"/>
</dbReference>
<evidence type="ECO:0000256" key="1">
    <source>
        <dbReference type="PROSITE-ProRule" id="PRU00047"/>
    </source>
</evidence>
<feature type="domain" description="CCHC-type" evidence="2">
    <location>
        <begin position="102"/>
        <end position="117"/>
    </location>
</feature>
<accession>A0A813XDZ3</accession>
<keyword evidence="1" id="KW-0862">Zinc</keyword>
<dbReference type="Pfam" id="PF01541">
    <property type="entry name" value="GIY-YIG"/>
    <property type="match status" value="1"/>
</dbReference>
<dbReference type="EMBL" id="CAJNOL010000219">
    <property type="protein sequence ID" value="CAF0941565.1"/>
    <property type="molecule type" value="Genomic_DNA"/>
</dbReference>
<keyword evidence="1" id="KW-0479">Metal-binding</keyword>
<dbReference type="AlphaFoldDB" id="A0A813XDZ3"/>
<feature type="domain" description="CCHC-type" evidence="2">
    <location>
        <begin position="130"/>
        <end position="143"/>
    </location>
</feature>
<sequence length="205" mass="24023">MEKIYVLKCKNNKYYIGKTSDVDRRFAEHFSGEYGSEWTKRYAPQEVIKVENMIDDFHEMKTTLEYMKKFGIDHVRGAQWSNIYLTSEQRNSIMAAINTDSCFHCGENGHFSNNCTNRNQSFRTSQTIQCFKCGKYGHFANACDHRYNKMRCERCGRDSHLEDNCYATFDKDGEMLDCARCGRDSHCADECYAQYDVNGRRLHGY</sequence>
<dbReference type="PROSITE" id="PS50164">
    <property type="entry name" value="GIY_YIG"/>
    <property type="match status" value="1"/>
</dbReference>